<dbReference type="EMBL" id="CP092621">
    <property type="protein sequence ID" value="UMM20782.1"/>
    <property type="molecule type" value="Genomic_DNA"/>
</dbReference>
<proteinExistence type="predicted"/>
<gene>
    <name evidence="2" type="ORF">L3Y34_019834</name>
    <name evidence="3" type="ORF">L5515_015923</name>
</gene>
<feature type="transmembrane region" description="Helical" evidence="1">
    <location>
        <begin position="145"/>
        <end position="165"/>
    </location>
</feature>
<dbReference type="Proteomes" id="UP000829354">
    <property type="component" value="Chromosome II"/>
</dbReference>
<accession>A0AAE9EFW0</accession>
<evidence type="ECO:0000313" key="2">
    <source>
        <dbReference type="EMBL" id="ULU08881.1"/>
    </source>
</evidence>
<evidence type="ECO:0000313" key="5">
    <source>
        <dbReference type="Proteomes" id="UP000829354"/>
    </source>
</evidence>
<keyword evidence="1" id="KW-0472">Membrane</keyword>
<evidence type="ECO:0000313" key="4">
    <source>
        <dbReference type="Proteomes" id="UP000827892"/>
    </source>
</evidence>
<organism evidence="3 5">
    <name type="scientific">Caenorhabditis briggsae</name>
    <dbReference type="NCBI Taxonomy" id="6238"/>
    <lineage>
        <taxon>Eukaryota</taxon>
        <taxon>Metazoa</taxon>
        <taxon>Ecdysozoa</taxon>
        <taxon>Nematoda</taxon>
        <taxon>Chromadorea</taxon>
        <taxon>Rhabditida</taxon>
        <taxon>Rhabditina</taxon>
        <taxon>Rhabditomorpha</taxon>
        <taxon>Rhabditoidea</taxon>
        <taxon>Rhabditidae</taxon>
        <taxon>Peloderinae</taxon>
        <taxon>Caenorhabditis</taxon>
    </lineage>
</organism>
<keyword evidence="1" id="KW-0812">Transmembrane</keyword>
<feature type="transmembrane region" description="Helical" evidence="1">
    <location>
        <begin position="84"/>
        <end position="105"/>
    </location>
</feature>
<evidence type="ECO:0000313" key="3">
    <source>
        <dbReference type="EMBL" id="UMM20782.1"/>
    </source>
</evidence>
<feature type="transmembrane region" description="Helical" evidence="1">
    <location>
        <begin position="41"/>
        <end position="64"/>
    </location>
</feature>
<protein>
    <submittedName>
        <fullName evidence="3">Uncharacterized protein</fullName>
    </submittedName>
</protein>
<keyword evidence="1" id="KW-1133">Transmembrane helix</keyword>
<feature type="transmembrane region" description="Helical" evidence="1">
    <location>
        <begin position="112"/>
        <end position="133"/>
    </location>
</feature>
<sequence length="174" mass="19910">MTSTARSVTMKLLTPGDAANSNADMMTYVPYRKGMVSMRTLTWTFILMQLVISCACFIASLAIISAKFNSVSMYEEKQYVSFEWWIFCGLSFSMIINTVAAMYALSEHNRFLLIPHIFVLILCNTLACYVLHYTVSNFDSTDFNWHIGLMTIIFTESFLLSCLVFEIRTLRSMT</sequence>
<name>A0AAE9EFW0_CAEBR</name>
<keyword evidence="5" id="KW-1185">Reference proteome</keyword>
<reference evidence="2 4" key="2">
    <citation type="submission" date="2022-05" db="EMBL/GenBank/DDBJ databases">
        <title>Chromosome-level reference genomes for two strains of Caenorhabditis briggsae: an improved platform for comparative genomics.</title>
        <authorList>
            <person name="Stevens L."/>
            <person name="Andersen E.C."/>
        </authorList>
    </citation>
    <scope>NUCLEOTIDE SEQUENCE [LARGE SCALE GENOMIC DNA]</scope>
    <source>
        <strain evidence="2">QX1410_ONT</strain>
        <tissue evidence="2">Whole-organism</tissue>
    </source>
</reference>
<evidence type="ECO:0000256" key="1">
    <source>
        <dbReference type="SAM" id="Phobius"/>
    </source>
</evidence>
<dbReference type="AlphaFoldDB" id="A0AAE9EFW0"/>
<dbReference type="EMBL" id="CP090892">
    <property type="protein sequence ID" value="ULU08881.1"/>
    <property type="molecule type" value="Genomic_DNA"/>
</dbReference>
<reference evidence="3 5" key="1">
    <citation type="submission" date="2022-04" db="EMBL/GenBank/DDBJ databases">
        <title>Chromosome-level reference genomes for two strains of Caenorhabditis briggsae: an improved platform for comparative genomics.</title>
        <authorList>
            <person name="Stevens L."/>
            <person name="Andersen E."/>
        </authorList>
    </citation>
    <scope>NUCLEOTIDE SEQUENCE [LARGE SCALE GENOMIC DNA]</scope>
    <source>
        <strain evidence="3">VX34</strain>
        <tissue evidence="3">Whole-organism</tissue>
    </source>
</reference>
<dbReference type="Proteomes" id="UP000827892">
    <property type="component" value="Chromosome II"/>
</dbReference>